<name>A0A1H8FT24_9BACL</name>
<dbReference type="AlphaFoldDB" id="A0A1H8FT24"/>
<keyword evidence="4" id="KW-1185">Reference proteome</keyword>
<reference evidence="3 4" key="1">
    <citation type="submission" date="2016-10" db="EMBL/GenBank/DDBJ databases">
        <authorList>
            <person name="de Groot N.N."/>
        </authorList>
    </citation>
    <scope>NUCLEOTIDE SEQUENCE [LARGE SCALE GENOMIC DNA]</scope>
    <source>
        <strain evidence="3 4">DSM 46701</strain>
    </source>
</reference>
<feature type="compositionally biased region" description="Polar residues" evidence="1">
    <location>
        <begin position="225"/>
        <end position="240"/>
    </location>
</feature>
<gene>
    <name evidence="3" type="ORF">SAMN05444955_10929</name>
</gene>
<organism evidence="3 4">
    <name type="scientific">Lihuaxuella thermophila</name>
    <dbReference type="NCBI Taxonomy" id="1173111"/>
    <lineage>
        <taxon>Bacteria</taxon>
        <taxon>Bacillati</taxon>
        <taxon>Bacillota</taxon>
        <taxon>Bacilli</taxon>
        <taxon>Bacillales</taxon>
        <taxon>Thermoactinomycetaceae</taxon>
        <taxon>Lihuaxuella</taxon>
    </lineage>
</organism>
<protein>
    <submittedName>
        <fullName evidence="3">Uncharacterized protein</fullName>
    </submittedName>
</protein>
<evidence type="ECO:0000313" key="4">
    <source>
        <dbReference type="Proteomes" id="UP000199695"/>
    </source>
</evidence>
<feature type="transmembrane region" description="Helical" evidence="2">
    <location>
        <begin position="14"/>
        <end position="35"/>
    </location>
</feature>
<evidence type="ECO:0000256" key="2">
    <source>
        <dbReference type="SAM" id="Phobius"/>
    </source>
</evidence>
<evidence type="ECO:0000256" key="1">
    <source>
        <dbReference type="SAM" id="MobiDB-lite"/>
    </source>
</evidence>
<dbReference type="OrthoDB" id="2987414at2"/>
<dbReference type="RefSeq" id="WP_089969125.1">
    <property type="nucleotide sequence ID" value="NZ_FOCQ01000009.1"/>
</dbReference>
<sequence>MNGKSPFWYKSGGFLWGVFTGGLVIVIGTGLPFLYHQHVKLEEQKQRLANMKSYIARNQSVIQSTGEQLRIPTQEELNTLRKKIPTETEIPLFLKDLQAQATAAGAKWTGARFAFTVEELDEYLNQDKTIEQKLLDEVIKSGNTKSATVSKPVPKYVRVVWADVYVDATLTQLKTWFGNLATIERTLSIIEWENRVVPEWPGKGNTRVRLAFYVYQDPELKLRSDSQSVQVTTPADSTQPIEILPPSSGGQTNQEKTEQNPQQTDSNSSRPANSPVSGDRSKDTGSVTAPSS</sequence>
<evidence type="ECO:0000313" key="3">
    <source>
        <dbReference type="EMBL" id="SEN34248.1"/>
    </source>
</evidence>
<keyword evidence="2" id="KW-0472">Membrane</keyword>
<dbReference type="EMBL" id="FOCQ01000009">
    <property type="protein sequence ID" value="SEN34248.1"/>
    <property type="molecule type" value="Genomic_DNA"/>
</dbReference>
<accession>A0A1H8FT24</accession>
<feature type="compositionally biased region" description="Polar residues" evidence="1">
    <location>
        <begin position="248"/>
        <end position="276"/>
    </location>
</feature>
<keyword evidence="2" id="KW-0812">Transmembrane</keyword>
<dbReference type="STRING" id="1173111.SAMN05444955_10929"/>
<feature type="region of interest" description="Disordered" evidence="1">
    <location>
        <begin position="223"/>
        <end position="292"/>
    </location>
</feature>
<keyword evidence="2" id="KW-1133">Transmembrane helix</keyword>
<dbReference type="Proteomes" id="UP000199695">
    <property type="component" value="Unassembled WGS sequence"/>
</dbReference>
<proteinExistence type="predicted"/>